<evidence type="ECO:0000256" key="8">
    <source>
        <dbReference type="SAM" id="MobiDB-lite"/>
    </source>
</evidence>
<feature type="transmembrane region" description="Helical" evidence="9">
    <location>
        <begin position="505"/>
        <end position="527"/>
    </location>
</feature>
<dbReference type="SUPFAM" id="SSF75005">
    <property type="entry name" value="Arabinanase/levansucrase/invertase"/>
    <property type="match status" value="1"/>
</dbReference>
<evidence type="ECO:0000256" key="1">
    <source>
        <dbReference type="ARBA" id="ARBA00004651"/>
    </source>
</evidence>
<keyword evidence="6 9" id="KW-1133">Transmembrane helix</keyword>
<evidence type="ECO:0008006" key="13">
    <source>
        <dbReference type="Google" id="ProtNLM"/>
    </source>
</evidence>
<feature type="transmembrane region" description="Helical" evidence="9">
    <location>
        <begin position="539"/>
        <end position="557"/>
    </location>
</feature>
<dbReference type="InterPro" id="IPR023296">
    <property type="entry name" value="Glyco_hydro_beta-prop_sf"/>
</dbReference>
<comment type="subcellular location">
    <subcellularLocation>
        <location evidence="1">Cell membrane</location>
        <topology evidence="1">Multi-pass membrane protein</topology>
    </subcellularLocation>
</comment>
<keyword evidence="5 10" id="KW-0732">Signal</keyword>
<keyword evidence="7 9" id="KW-0472">Membrane</keyword>
<evidence type="ECO:0000313" key="11">
    <source>
        <dbReference type="EMBL" id="OQE01175.1"/>
    </source>
</evidence>
<accession>A0A1V6RH97</accession>
<dbReference type="PANTHER" id="PTHR33567">
    <property type="entry name" value="CHROMATE ION TRANSPORTER (EUROFUNG)"/>
    <property type="match status" value="1"/>
</dbReference>
<feature type="transmembrane region" description="Helical" evidence="9">
    <location>
        <begin position="692"/>
        <end position="717"/>
    </location>
</feature>
<feature type="region of interest" description="Disordered" evidence="8">
    <location>
        <begin position="632"/>
        <end position="651"/>
    </location>
</feature>
<keyword evidence="4 9" id="KW-0812">Transmembrane</keyword>
<feature type="signal peptide" evidence="10">
    <location>
        <begin position="1"/>
        <end position="18"/>
    </location>
</feature>
<dbReference type="Gene3D" id="2.115.10.20">
    <property type="entry name" value="Glycosyl hydrolase domain, family 43"/>
    <property type="match status" value="1"/>
</dbReference>
<sequence>MRLLSACLATLLAVSAKSKYIVPGGRWRDTDGNFINAHGAGITFDQRSGRFWWFGEYKTEEEPEGGGVSVYSSEDLSTWKFGGLALAPIKGHPYIAPGGVIQRPKVAYSPDTDDYHMWWHADNSTYGLLLQGHAVSSAIGGPYTFVDAIAPLGNWSQDFGLFTDYKDGRSYALYSNGDSKDGRDVYLSSMNNNLTALEKVVYRFPKFDLEAPTIMQTEKSYWALMSHKTGYRPNNVVAFRADSLSGPWSQPFIVAPLNTRTFNSQSGYTLRIEGKKKTTYLYIGDQWDSNSVWDSRYIWLPIQTDESKKTLELEWHDVYDLDVKNGDWKPIKGKPYTAKKAKTNGDAYKQEANFATDGVILTGIYGNDSTVTFENIEGSGKPQWVSFYYQNIDDLGFGDQPGGTPDRIGGAWQLRRISSVVVNGDPLSLQTLYQRDTHKGVILSTPLQLTLNKGNKNTITVGGLYNGFDYKGADLDRIVVLPGAIGMYALSLGVQNMNETLPNPVYPLLSGLNAATVGVVALAAVQLAEKAIRDKLSRILVIFGACAGLCYNALWYFPVLMMIGGLLTSIWDGWLYQQFLRARIAWKNRRVAPHELEATNRDLTGMDHITLEENTRQMSETMRPRRTDHRIEGLPHNRVDNTSPTQRAENPSQEHIIRIRVGVLVMGLFFASFIGILVARGQLAAPPLVLDLFANMYLAGTVIFGGGPVVIPLLRSYVVDPGWVSSRDFLIGLAIIQAFPGPNFNFAVFLGALVLQGSGFPTILGAFLGGFGIFFPGITLAVVFQSFWRVLRKRKYVVDFLRGVNATAVGLVFTAVYRLWEIGYLTPERNDGQSLGKEPWWVVVAAVTYAGNAWFSVPPALAIIMGAVLGLYWFGAVGR</sequence>
<name>A0A1V6RH97_9EURO</name>
<evidence type="ECO:0000256" key="7">
    <source>
        <dbReference type="ARBA" id="ARBA00023136"/>
    </source>
</evidence>
<proteinExistence type="inferred from homology"/>
<dbReference type="AlphaFoldDB" id="A0A1V6RH97"/>
<feature type="transmembrane region" description="Helical" evidence="9">
    <location>
        <begin position="661"/>
        <end position="680"/>
    </location>
</feature>
<feature type="compositionally biased region" description="Polar residues" evidence="8">
    <location>
        <begin position="640"/>
        <end position="651"/>
    </location>
</feature>
<keyword evidence="12" id="KW-1185">Reference proteome</keyword>
<feature type="transmembrane region" description="Helical" evidence="9">
    <location>
        <begin position="767"/>
        <end position="788"/>
    </location>
</feature>
<dbReference type="Proteomes" id="UP000191518">
    <property type="component" value="Unassembled WGS sequence"/>
</dbReference>
<dbReference type="Pfam" id="PF02417">
    <property type="entry name" value="Chromate_transp"/>
    <property type="match status" value="2"/>
</dbReference>
<comment type="similarity">
    <text evidence="2">Belongs to the chromate ion transporter (CHR) (TC 2.A.51) family.</text>
</comment>
<evidence type="ECO:0000256" key="6">
    <source>
        <dbReference type="ARBA" id="ARBA00022989"/>
    </source>
</evidence>
<evidence type="ECO:0000256" key="3">
    <source>
        <dbReference type="ARBA" id="ARBA00022475"/>
    </source>
</evidence>
<comment type="caution">
    <text evidence="11">The sequence shown here is derived from an EMBL/GenBank/DDBJ whole genome shotgun (WGS) entry which is preliminary data.</text>
</comment>
<organism evidence="11 12">
    <name type="scientific">Penicillium vulpinum</name>
    <dbReference type="NCBI Taxonomy" id="29845"/>
    <lineage>
        <taxon>Eukaryota</taxon>
        <taxon>Fungi</taxon>
        <taxon>Dikarya</taxon>
        <taxon>Ascomycota</taxon>
        <taxon>Pezizomycotina</taxon>
        <taxon>Eurotiomycetes</taxon>
        <taxon>Eurotiomycetidae</taxon>
        <taxon>Eurotiales</taxon>
        <taxon>Aspergillaceae</taxon>
        <taxon>Penicillium</taxon>
    </lineage>
</organism>
<protein>
    <recommendedName>
        <fullName evidence="13">Glycosyl hydrolase family 43 protein</fullName>
    </recommendedName>
</protein>
<dbReference type="EMBL" id="MDYP01000044">
    <property type="protein sequence ID" value="OQE01175.1"/>
    <property type="molecule type" value="Genomic_DNA"/>
</dbReference>
<dbReference type="STRING" id="29845.A0A1V6RH97"/>
<feature type="transmembrane region" description="Helical" evidence="9">
    <location>
        <begin position="729"/>
        <end position="755"/>
    </location>
</feature>
<keyword evidence="3" id="KW-1003">Cell membrane</keyword>
<evidence type="ECO:0000256" key="4">
    <source>
        <dbReference type="ARBA" id="ARBA00022692"/>
    </source>
</evidence>
<feature type="transmembrane region" description="Helical" evidence="9">
    <location>
        <begin position="800"/>
        <end position="820"/>
    </location>
</feature>
<gene>
    <name evidence="11" type="ORF">PENVUL_c044G02128</name>
</gene>
<dbReference type="GO" id="GO:0015109">
    <property type="term" value="F:chromate transmembrane transporter activity"/>
    <property type="evidence" value="ECO:0007669"/>
    <property type="project" value="InterPro"/>
</dbReference>
<evidence type="ECO:0000256" key="5">
    <source>
        <dbReference type="ARBA" id="ARBA00022729"/>
    </source>
</evidence>
<dbReference type="InterPro" id="IPR003370">
    <property type="entry name" value="Chromate_transpt"/>
</dbReference>
<feature type="chain" id="PRO_5010733402" description="Glycosyl hydrolase family 43 protein" evidence="10">
    <location>
        <begin position="19"/>
        <end position="879"/>
    </location>
</feature>
<dbReference type="PANTHER" id="PTHR33567:SF3">
    <property type="entry name" value="CHROMATE ION TRANSPORTER (EUROFUNG)"/>
    <property type="match status" value="1"/>
</dbReference>
<evidence type="ECO:0000256" key="2">
    <source>
        <dbReference type="ARBA" id="ARBA00005262"/>
    </source>
</evidence>
<dbReference type="GO" id="GO:0005886">
    <property type="term" value="C:plasma membrane"/>
    <property type="evidence" value="ECO:0007669"/>
    <property type="project" value="UniProtKB-SubCell"/>
</dbReference>
<evidence type="ECO:0000256" key="10">
    <source>
        <dbReference type="SAM" id="SignalP"/>
    </source>
</evidence>
<feature type="transmembrane region" description="Helical" evidence="9">
    <location>
        <begin position="840"/>
        <end position="873"/>
    </location>
</feature>
<reference evidence="12" key="1">
    <citation type="journal article" date="2017" name="Nat. Microbiol.">
        <title>Global analysis of biosynthetic gene clusters reveals vast potential of secondary metabolite production in Penicillium species.</title>
        <authorList>
            <person name="Nielsen J.C."/>
            <person name="Grijseels S."/>
            <person name="Prigent S."/>
            <person name="Ji B."/>
            <person name="Dainat J."/>
            <person name="Nielsen K.F."/>
            <person name="Frisvad J.C."/>
            <person name="Workman M."/>
            <person name="Nielsen J."/>
        </authorList>
    </citation>
    <scope>NUCLEOTIDE SEQUENCE [LARGE SCALE GENOMIC DNA]</scope>
    <source>
        <strain evidence="12">IBT 29486</strain>
    </source>
</reference>
<evidence type="ECO:0000256" key="9">
    <source>
        <dbReference type="SAM" id="Phobius"/>
    </source>
</evidence>
<evidence type="ECO:0000313" key="12">
    <source>
        <dbReference type="Proteomes" id="UP000191518"/>
    </source>
</evidence>
<feature type="transmembrane region" description="Helical" evidence="9">
    <location>
        <begin position="563"/>
        <end position="580"/>
    </location>
</feature>
<dbReference type="CDD" id="cd18821">
    <property type="entry name" value="GH43_Pc3Gal43A-like"/>
    <property type="match status" value="1"/>
</dbReference>